<dbReference type="AlphaFoldDB" id="A0A815JG79"/>
<organism evidence="4 5">
    <name type="scientific">Adineta ricciae</name>
    <name type="common">Rotifer</name>
    <dbReference type="NCBI Taxonomy" id="249248"/>
    <lineage>
        <taxon>Eukaryota</taxon>
        <taxon>Metazoa</taxon>
        <taxon>Spiralia</taxon>
        <taxon>Gnathifera</taxon>
        <taxon>Rotifera</taxon>
        <taxon>Eurotatoria</taxon>
        <taxon>Bdelloidea</taxon>
        <taxon>Adinetida</taxon>
        <taxon>Adinetidae</taxon>
        <taxon>Adineta</taxon>
    </lineage>
</organism>
<dbReference type="SUPFAM" id="SSF48452">
    <property type="entry name" value="TPR-like"/>
    <property type="match status" value="2"/>
</dbReference>
<feature type="repeat" description="TPR" evidence="3">
    <location>
        <begin position="116"/>
        <end position="149"/>
    </location>
</feature>
<dbReference type="EMBL" id="CAJNOR010003137">
    <property type="protein sequence ID" value="CAF1381637.1"/>
    <property type="molecule type" value="Genomic_DNA"/>
</dbReference>
<keyword evidence="1" id="KW-0677">Repeat</keyword>
<sequence>MTTEQQLDRAIEHARNGQYDRAADEFTAFIEKNRMDSDGYFYRGCIYLHLNKYEQAINDFTSTIFLENCLHARRLLALYKRAFAKFKLNQFESALDDYKFYVSLCKNHTQLYKYKHKGLFQIGVIYAILSQYDEAIFHFTEAIRSSSGSAEDKQKWYHLHRGRAYACVEKYSQAQKDLQVVCEHTQDHFLKGCAYSELGRHHDALVEFDNLLKSNANKCELILIPADQIRFRRGLCYASLDQHDKALADFKDALADRTEHTSSAIKDRILFRRALSFMVLNKMEKALINLNRSIQMNDTQPDVFYARALMQYQVGRHNTAVEDHRIAVELKQMSHMHKSNSRKKLNIYFTNKIQETENFLALNHDMMTRANIIRIITEYLQKQAYYSRDPLKMYESARERLYEISQLQNAWQDEDTIALAVNSLTICSFVADRYSNDHYTFEFMAEKYIQHAADSILKTCDVFDKYITRQDLKQLRGILFDERVKSNTLHECLVNEVRNTYVEYQLKKCDIVEENMNVFVESPAQQKFSRYFASQLCNLFDGIGMIDTDVCSSLSLQGNQSMALKLVAKLSGLSAIDLRDNKKGIENTLCYLASFGKPEMYCELAYKIANEITMIYEEQINRLVIDMEELDMMSISTQPDIVDLSDGIPCIKGCLRGTRPRPENILDDAQYSTIQTVVRYAMKQILKCLTEANVKRIFTMKDMHDLLIDTVCRPSFLTPLQIPLQAEIIILKNRAEKIEYWSTYEFYRRPAIKFDDGETRARRENDEEKFGCRKANLQEKDLYANDQLDSHGFMKFSPKNVL</sequence>
<evidence type="ECO:0000313" key="4">
    <source>
        <dbReference type="EMBL" id="CAF1381637.1"/>
    </source>
</evidence>
<dbReference type="SMART" id="SM00028">
    <property type="entry name" value="TPR"/>
    <property type="match status" value="8"/>
</dbReference>
<evidence type="ECO:0008006" key="6">
    <source>
        <dbReference type="Google" id="ProtNLM"/>
    </source>
</evidence>
<dbReference type="InterPro" id="IPR050498">
    <property type="entry name" value="Ycf3"/>
</dbReference>
<dbReference type="Pfam" id="PF13181">
    <property type="entry name" value="TPR_8"/>
    <property type="match status" value="1"/>
</dbReference>
<dbReference type="PANTHER" id="PTHR44858">
    <property type="entry name" value="TETRATRICOPEPTIDE REPEAT PROTEIN 6"/>
    <property type="match status" value="1"/>
</dbReference>
<dbReference type="PROSITE" id="PS50005">
    <property type="entry name" value="TPR"/>
    <property type="match status" value="1"/>
</dbReference>
<reference evidence="4" key="1">
    <citation type="submission" date="2021-02" db="EMBL/GenBank/DDBJ databases">
        <authorList>
            <person name="Nowell W R."/>
        </authorList>
    </citation>
    <scope>NUCLEOTIDE SEQUENCE</scope>
</reference>
<accession>A0A815JG79</accession>
<name>A0A815JG79_ADIRI</name>
<dbReference type="Pfam" id="PF13432">
    <property type="entry name" value="TPR_16"/>
    <property type="match status" value="2"/>
</dbReference>
<keyword evidence="5" id="KW-1185">Reference proteome</keyword>
<protein>
    <recommendedName>
        <fullName evidence="6">Tetratricopeptide repeat protein</fullName>
    </recommendedName>
</protein>
<dbReference type="InterPro" id="IPR011990">
    <property type="entry name" value="TPR-like_helical_dom_sf"/>
</dbReference>
<proteinExistence type="predicted"/>
<comment type="caution">
    <text evidence="4">The sequence shown here is derived from an EMBL/GenBank/DDBJ whole genome shotgun (WGS) entry which is preliminary data.</text>
</comment>
<evidence type="ECO:0000313" key="5">
    <source>
        <dbReference type="Proteomes" id="UP000663828"/>
    </source>
</evidence>
<dbReference type="InterPro" id="IPR019734">
    <property type="entry name" value="TPR_rpt"/>
</dbReference>
<gene>
    <name evidence="4" type="ORF">XAT740_LOCUS33108</name>
</gene>
<dbReference type="Proteomes" id="UP000663828">
    <property type="component" value="Unassembled WGS sequence"/>
</dbReference>
<dbReference type="GO" id="GO:0046813">
    <property type="term" value="P:receptor-mediated virion attachment to host cell"/>
    <property type="evidence" value="ECO:0007669"/>
    <property type="project" value="TreeGrafter"/>
</dbReference>
<evidence type="ECO:0000256" key="3">
    <source>
        <dbReference type="PROSITE-ProRule" id="PRU00339"/>
    </source>
</evidence>
<evidence type="ECO:0000256" key="2">
    <source>
        <dbReference type="ARBA" id="ARBA00022803"/>
    </source>
</evidence>
<dbReference type="Gene3D" id="1.25.40.10">
    <property type="entry name" value="Tetratricopeptide repeat domain"/>
    <property type="match status" value="4"/>
</dbReference>
<evidence type="ECO:0000256" key="1">
    <source>
        <dbReference type="ARBA" id="ARBA00022737"/>
    </source>
</evidence>
<keyword evidence="2 3" id="KW-0802">TPR repeat</keyword>
<dbReference type="PANTHER" id="PTHR44858:SF1">
    <property type="entry name" value="UDP-N-ACETYLGLUCOSAMINE--PEPTIDE N-ACETYLGLUCOSAMINYLTRANSFERASE SPINDLY-RELATED"/>
    <property type="match status" value="1"/>
</dbReference>